<dbReference type="PANTHER" id="PTHR37464">
    <property type="entry name" value="BLL2463 PROTEIN"/>
    <property type="match status" value="1"/>
</dbReference>
<gene>
    <name evidence="3" type="ORF">KK083_16465</name>
</gene>
<dbReference type="SUPFAM" id="SSF53300">
    <property type="entry name" value="vWA-like"/>
    <property type="match status" value="1"/>
</dbReference>
<keyword evidence="4" id="KW-1185">Reference proteome</keyword>
<dbReference type="RefSeq" id="WP_254164686.1">
    <property type="nucleotide sequence ID" value="NZ_JAHESF010000015.1"/>
</dbReference>
<evidence type="ECO:0000313" key="3">
    <source>
        <dbReference type="EMBL" id="MBT1698486.1"/>
    </source>
</evidence>
<evidence type="ECO:0000313" key="4">
    <source>
        <dbReference type="Proteomes" id="UP001319200"/>
    </source>
</evidence>
<comment type="caution">
    <text evidence="3">The sequence shown here is derived from an EMBL/GenBank/DDBJ whole genome shotgun (WGS) entry which is preliminary data.</text>
</comment>
<sequence length="666" mass="74696">MTFLYPTFLWALAALSIPVLIHLFNFRKTTRIYFSNTRFLKLVKEVTTAKRKLKHYLILASRLLFLLFVVLAFAQPLIPAREQLGAGRSIVLYIDNSQSMSAQLGDKTRAIDAALSFAQNIVELFPPDTRYKILTNDFAPFSNAFKTRSEALDLLAQVRLSPVSRSMEEIKQRLEQDGVNRSREFFWISDFQKSTAGKIPAAWDSTTRWHLVPIALAPLPNVFLDSAYLENPFAAGGEKNVLKVKVRNEGRSEVDLLNLKLTINNIQAGTVTIGIPQNGITETSFDLTTALSGLNRAVISFNDFPVSFDNEFFLALNFTDKINIIEIKPDNAITPVEKVFGNKQVFNFRSFPVGNFNYSLLGQSDLVVVNGLNKLDASLSLSLRTYLNESGTLLLIPGTSPDAASLQQFAGNNPLKVITGAASLQELDRPDFNNPFFENVFEERSVSIAMPRASRVLDWGIDRSAILRFKNDQPFLSRFGQGGTLYLMASPLKSAFTDFYNHALFVPVMYRIAGSSRKNDSRLYHTLNEDFITLRVDSLSPDESLRLVGAQEIVPAQRKVSDIVYLDIPKFSVAQGFYNVVSNRDTVSLVAFNPDKAESLLDQFTGEEVHEQMGNGKNITIFEAASTEAFSNEIKARYLGKPLWKYAIMLALFFLLAEVLLIRFLK</sequence>
<accession>A0AAP2DLK0</accession>
<proteinExistence type="predicted"/>
<feature type="transmembrane region" description="Helical" evidence="1">
    <location>
        <begin position="643"/>
        <end position="665"/>
    </location>
</feature>
<keyword evidence="1" id="KW-0812">Transmembrane</keyword>
<keyword evidence="1" id="KW-0472">Membrane</keyword>
<dbReference type="Proteomes" id="UP001319200">
    <property type="component" value="Unassembled WGS sequence"/>
</dbReference>
<dbReference type="Pfam" id="PF07584">
    <property type="entry name" value="BatA"/>
    <property type="match status" value="1"/>
</dbReference>
<feature type="transmembrane region" description="Helical" evidence="1">
    <location>
        <begin position="6"/>
        <end position="26"/>
    </location>
</feature>
<name>A0AAP2DLK0_9BACT</name>
<dbReference type="EMBL" id="JAHESF010000015">
    <property type="protein sequence ID" value="MBT1698486.1"/>
    <property type="molecule type" value="Genomic_DNA"/>
</dbReference>
<feature type="domain" description="Aerotolerance regulator N-terminal" evidence="2">
    <location>
        <begin position="1"/>
        <end position="76"/>
    </location>
</feature>
<keyword evidence="1" id="KW-1133">Transmembrane helix</keyword>
<dbReference type="InterPro" id="IPR011933">
    <property type="entry name" value="Double_TM_dom"/>
</dbReference>
<dbReference type="NCBIfam" id="TIGR02226">
    <property type="entry name" value="two_anch"/>
    <property type="match status" value="1"/>
</dbReference>
<protein>
    <submittedName>
        <fullName evidence="3">BatA domain-containing protein</fullName>
    </submittedName>
</protein>
<organism evidence="3 4">
    <name type="scientific">Chryseosolibacter histidini</name>
    <dbReference type="NCBI Taxonomy" id="2782349"/>
    <lineage>
        <taxon>Bacteria</taxon>
        <taxon>Pseudomonadati</taxon>
        <taxon>Bacteroidota</taxon>
        <taxon>Cytophagia</taxon>
        <taxon>Cytophagales</taxon>
        <taxon>Chryseotaleaceae</taxon>
        <taxon>Chryseosolibacter</taxon>
    </lineage>
</organism>
<reference evidence="3 4" key="1">
    <citation type="submission" date="2021-05" db="EMBL/GenBank/DDBJ databases">
        <title>A Polyphasic approach of four new species of the genus Ohtaekwangia: Ohtaekwangia histidinii sp. nov., Ohtaekwangia cretensis sp. nov., Ohtaekwangia indiensis sp. nov., Ohtaekwangia reichenbachii sp. nov. from diverse environment.</title>
        <authorList>
            <person name="Octaviana S."/>
        </authorList>
    </citation>
    <scope>NUCLEOTIDE SEQUENCE [LARGE SCALE GENOMIC DNA]</scope>
    <source>
        <strain evidence="3 4">PWU4</strain>
    </source>
</reference>
<dbReference type="InterPro" id="IPR036465">
    <property type="entry name" value="vWFA_dom_sf"/>
</dbReference>
<evidence type="ECO:0000259" key="2">
    <source>
        <dbReference type="Pfam" id="PF07584"/>
    </source>
</evidence>
<evidence type="ECO:0000256" key="1">
    <source>
        <dbReference type="SAM" id="Phobius"/>
    </source>
</evidence>
<feature type="transmembrane region" description="Helical" evidence="1">
    <location>
        <begin position="56"/>
        <end position="74"/>
    </location>
</feature>
<dbReference type="InterPro" id="IPR024163">
    <property type="entry name" value="Aerotolerance_reg_N"/>
</dbReference>
<dbReference type="PANTHER" id="PTHR37464:SF1">
    <property type="entry name" value="BLL2463 PROTEIN"/>
    <property type="match status" value="1"/>
</dbReference>
<dbReference type="AlphaFoldDB" id="A0AAP2DLK0"/>